<accession>A0A0E9QDP8</accession>
<organism evidence="1">
    <name type="scientific">Anguilla anguilla</name>
    <name type="common">European freshwater eel</name>
    <name type="synonym">Muraena anguilla</name>
    <dbReference type="NCBI Taxonomy" id="7936"/>
    <lineage>
        <taxon>Eukaryota</taxon>
        <taxon>Metazoa</taxon>
        <taxon>Chordata</taxon>
        <taxon>Craniata</taxon>
        <taxon>Vertebrata</taxon>
        <taxon>Euteleostomi</taxon>
        <taxon>Actinopterygii</taxon>
        <taxon>Neopterygii</taxon>
        <taxon>Teleostei</taxon>
        <taxon>Anguilliformes</taxon>
        <taxon>Anguillidae</taxon>
        <taxon>Anguilla</taxon>
    </lineage>
</organism>
<dbReference type="AlphaFoldDB" id="A0A0E9QDP8"/>
<reference evidence="1" key="1">
    <citation type="submission" date="2014-11" db="EMBL/GenBank/DDBJ databases">
        <authorList>
            <person name="Amaro Gonzalez C."/>
        </authorList>
    </citation>
    <scope>NUCLEOTIDE SEQUENCE</scope>
</reference>
<evidence type="ECO:0000313" key="1">
    <source>
        <dbReference type="EMBL" id="JAH14904.1"/>
    </source>
</evidence>
<reference evidence="1" key="2">
    <citation type="journal article" date="2015" name="Fish Shellfish Immunol.">
        <title>Early steps in the European eel (Anguilla anguilla)-Vibrio vulnificus interaction in the gills: Role of the RtxA13 toxin.</title>
        <authorList>
            <person name="Callol A."/>
            <person name="Pajuelo D."/>
            <person name="Ebbesson L."/>
            <person name="Teles M."/>
            <person name="MacKenzie S."/>
            <person name="Amaro C."/>
        </authorList>
    </citation>
    <scope>NUCLEOTIDE SEQUENCE</scope>
</reference>
<proteinExistence type="predicted"/>
<name>A0A0E9QDP8_ANGAN</name>
<protein>
    <submittedName>
        <fullName evidence="1">Uncharacterized protein</fullName>
    </submittedName>
</protein>
<sequence length="40" mass="4480">MHANNQQTTTIHPLNLPYAAESTKHKRDDITASTLISNVF</sequence>
<dbReference type="EMBL" id="GBXM01093673">
    <property type="protein sequence ID" value="JAH14904.1"/>
    <property type="molecule type" value="Transcribed_RNA"/>
</dbReference>